<evidence type="ECO:0008006" key="3">
    <source>
        <dbReference type="Google" id="ProtNLM"/>
    </source>
</evidence>
<reference evidence="1" key="1">
    <citation type="submission" date="2019-03" db="EMBL/GenBank/DDBJ databases">
        <title>Long read genome sequence of the mycoparasitic Pythium oligandrum ATCC 38472 isolated from sugarbeet rhizosphere.</title>
        <authorList>
            <person name="Gaulin E."/>
        </authorList>
    </citation>
    <scope>NUCLEOTIDE SEQUENCE</scope>
    <source>
        <strain evidence="1">ATCC 38472_TT</strain>
    </source>
</reference>
<protein>
    <recommendedName>
        <fullName evidence="3">BZIP domain-containing protein</fullName>
    </recommendedName>
</protein>
<dbReference type="OrthoDB" id="101076at2759"/>
<gene>
    <name evidence="1" type="ORF">Poli38472_011800</name>
</gene>
<sequence>MGTAIALLPFHDQHPEGEDAAAANVSFVSSPPESCSSVEHYFVEVGEDTSRAQYNGSAPLPCGRIRSTRRREQCRVNQARYRARKERQTTKLQSSIVALQLDIQRLEYTHRALHDSWRSRELAIQHIAQFSRLFRYGMRVAESPSLSLLSGSSVDTHTAELDTQIAFLNQAITSNVLINDQIGRQHVMTHLLKLSASFQDIQIDLVRTSSIPGCPPSNMLIRAEFVVAVVLSEASLSCMSSRVGQLETTFLARLLGRRVSAELVTDIAFDANQQVVSIDWTLDTVGALSELLPLHVIALLCSPPQVIHPMWIF</sequence>
<dbReference type="AlphaFoldDB" id="A0A8K1C930"/>
<accession>A0A8K1C930</accession>
<keyword evidence="2" id="KW-1185">Reference proteome</keyword>
<name>A0A8K1C930_PYTOL</name>
<dbReference type="CDD" id="cd14688">
    <property type="entry name" value="bZIP_YAP"/>
    <property type="match status" value="1"/>
</dbReference>
<proteinExistence type="predicted"/>
<organism evidence="1 2">
    <name type="scientific">Pythium oligandrum</name>
    <name type="common">Mycoparasitic fungus</name>
    <dbReference type="NCBI Taxonomy" id="41045"/>
    <lineage>
        <taxon>Eukaryota</taxon>
        <taxon>Sar</taxon>
        <taxon>Stramenopiles</taxon>
        <taxon>Oomycota</taxon>
        <taxon>Peronosporomycetes</taxon>
        <taxon>Pythiales</taxon>
        <taxon>Pythiaceae</taxon>
        <taxon>Pythium</taxon>
    </lineage>
</organism>
<comment type="caution">
    <text evidence="1">The sequence shown here is derived from an EMBL/GenBank/DDBJ whole genome shotgun (WGS) entry which is preliminary data.</text>
</comment>
<dbReference type="EMBL" id="SPLM01000112">
    <property type="protein sequence ID" value="TMW58212.1"/>
    <property type="molecule type" value="Genomic_DNA"/>
</dbReference>
<evidence type="ECO:0000313" key="2">
    <source>
        <dbReference type="Proteomes" id="UP000794436"/>
    </source>
</evidence>
<evidence type="ECO:0000313" key="1">
    <source>
        <dbReference type="EMBL" id="TMW58212.1"/>
    </source>
</evidence>
<dbReference type="Proteomes" id="UP000794436">
    <property type="component" value="Unassembled WGS sequence"/>
</dbReference>